<dbReference type="InterPro" id="IPR012349">
    <property type="entry name" value="Split_barrel_FMN-bd"/>
</dbReference>
<dbReference type="InterPro" id="IPR050268">
    <property type="entry name" value="NADH-dep_flavin_reductase"/>
</dbReference>
<sequence>MPAPSITHARGTTAGRAPADLRDVMRRYPTGVTVLSSGSAESAVAMTVNAFTSVSLDPPRVLVSVMKTARAHPVITASGRLGIHLLAAHQGDVARLFASREKPSGHTLGAYLDRSAEGHDVLPGALASLACEIEDTYSGGDHSLFLARVLHTTCTEEPQDALVFHQGRFTSAAAERS</sequence>
<protein>
    <submittedName>
        <fullName evidence="3">Flavin reductase family protein</fullName>
    </submittedName>
</protein>
<organism evidence="3 4">
    <name type="scientific">Streptomyces roseicoloratus</name>
    <dbReference type="NCBI Taxonomy" id="2508722"/>
    <lineage>
        <taxon>Bacteria</taxon>
        <taxon>Bacillati</taxon>
        <taxon>Actinomycetota</taxon>
        <taxon>Actinomycetes</taxon>
        <taxon>Kitasatosporales</taxon>
        <taxon>Streptomycetaceae</taxon>
        <taxon>Streptomyces</taxon>
    </lineage>
</organism>
<dbReference type="Gene3D" id="2.30.110.10">
    <property type="entry name" value="Electron Transport, Fmn-binding Protein, Chain A"/>
    <property type="match status" value="1"/>
</dbReference>
<proteinExistence type="predicted"/>
<keyword evidence="1" id="KW-0560">Oxidoreductase</keyword>
<dbReference type="Proteomes" id="UP001250858">
    <property type="component" value="Chromosome"/>
</dbReference>
<dbReference type="SUPFAM" id="SSF50475">
    <property type="entry name" value="FMN-binding split barrel"/>
    <property type="match status" value="1"/>
</dbReference>
<keyword evidence="4" id="KW-1185">Reference proteome</keyword>
<name>A0ABY9RQR7_9ACTN</name>
<gene>
    <name evidence="3" type="ORF">RGF97_03390</name>
</gene>
<reference evidence="3 4" key="1">
    <citation type="submission" date="2023-09" db="EMBL/GenBank/DDBJ databases">
        <title>Complete genome of Streptomyces roseicoloratus T14.</title>
        <authorList>
            <person name="Bashizi T."/>
            <person name="Kim M.-J."/>
            <person name="Lee G."/>
            <person name="Tagele S.B."/>
            <person name="Shin J.-H."/>
        </authorList>
    </citation>
    <scope>NUCLEOTIDE SEQUENCE [LARGE SCALE GENOMIC DNA]</scope>
    <source>
        <strain evidence="3 4">T14</strain>
    </source>
</reference>
<accession>A0ABY9RQR7</accession>
<evidence type="ECO:0000313" key="3">
    <source>
        <dbReference type="EMBL" id="WMX44093.1"/>
    </source>
</evidence>
<dbReference type="InterPro" id="IPR002563">
    <property type="entry name" value="Flavin_Rdtase-like_dom"/>
</dbReference>
<evidence type="ECO:0000259" key="2">
    <source>
        <dbReference type="SMART" id="SM00903"/>
    </source>
</evidence>
<dbReference type="EMBL" id="CP133762">
    <property type="protein sequence ID" value="WMX44093.1"/>
    <property type="molecule type" value="Genomic_DNA"/>
</dbReference>
<dbReference type="Pfam" id="PF01613">
    <property type="entry name" value="Flavin_Reduct"/>
    <property type="match status" value="1"/>
</dbReference>
<evidence type="ECO:0000256" key="1">
    <source>
        <dbReference type="ARBA" id="ARBA00023002"/>
    </source>
</evidence>
<dbReference type="SMART" id="SM00903">
    <property type="entry name" value="Flavin_Reduct"/>
    <property type="match status" value="1"/>
</dbReference>
<evidence type="ECO:0000313" key="4">
    <source>
        <dbReference type="Proteomes" id="UP001250858"/>
    </source>
</evidence>
<feature type="domain" description="Flavin reductase like" evidence="2">
    <location>
        <begin position="25"/>
        <end position="171"/>
    </location>
</feature>
<dbReference type="PANTHER" id="PTHR30466:SF1">
    <property type="entry name" value="FMN REDUCTASE (NADH) RUTF"/>
    <property type="match status" value="1"/>
</dbReference>
<dbReference type="RefSeq" id="WP_128979676.1">
    <property type="nucleotide sequence ID" value="NZ_CP133762.1"/>
</dbReference>
<dbReference type="PANTHER" id="PTHR30466">
    <property type="entry name" value="FLAVIN REDUCTASE"/>
    <property type="match status" value="1"/>
</dbReference>